<feature type="transmembrane region" description="Helical" evidence="7">
    <location>
        <begin position="61"/>
        <end position="81"/>
    </location>
</feature>
<feature type="transmembrane region" description="Helical" evidence="7">
    <location>
        <begin position="93"/>
        <end position="109"/>
    </location>
</feature>
<name>A0A4P9Z9S1_9ASCO</name>
<dbReference type="PANTHER" id="PTHR43731">
    <property type="entry name" value="RHOMBOID PROTEASE"/>
    <property type="match status" value="1"/>
</dbReference>
<feature type="transmembrane region" description="Helical" evidence="7">
    <location>
        <begin position="259"/>
        <end position="276"/>
    </location>
</feature>
<keyword evidence="10" id="KW-1185">Reference proteome</keyword>
<dbReference type="InterPro" id="IPR035952">
    <property type="entry name" value="Rhomboid-like_sf"/>
</dbReference>
<dbReference type="GO" id="GO:0016020">
    <property type="term" value="C:membrane"/>
    <property type="evidence" value="ECO:0007669"/>
    <property type="project" value="UniProtKB-SubCell"/>
</dbReference>
<evidence type="ECO:0000259" key="8">
    <source>
        <dbReference type="Pfam" id="PF01694"/>
    </source>
</evidence>
<evidence type="ECO:0000256" key="6">
    <source>
        <dbReference type="ARBA" id="ARBA00023136"/>
    </source>
</evidence>
<feature type="transmembrane region" description="Helical" evidence="7">
    <location>
        <begin position="199"/>
        <end position="219"/>
    </location>
</feature>
<dbReference type="SUPFAM" id="SSF144091">
    <property type="entry name" value="Rhomboid-like"/>
    <property type="match status" value="1"/>
</dbReference>
<feature type="transmembrane region" description="Helical" evidence="7">
    <location>
        <begin position="226"/>
        <end position="247"/>
    </location>
</feature>
<dbReference type="InterPro" id="IPR022764">
    <property type="entry name" value="Peptidase_S54_rhomboid_dom"/>
</dbReference>
<dbReference type="EMBL" id="ML004484">
    <property type="protein sequence ID" value="RKP29507.1"/>
    <property type="molecule type" value="Genomic_DNA"/>
</dbReference>
<evidence type="ECO:0000256" key="1">
    <source>
        <dbReference type="ARBA" id="ARBA00004141"/>
    </source>
</evidence>
<feature type="transmembrane region" description="Helical" evidence="7">
    <location>
        <begin position="146"/>
        <end position="167"/>
    </location>
</feature>
<comment type="subcellular location">
    <subcellularLocation>
        <location evidence="1">Membrane</location>
        <topology evidence="1">Multi-pass membrane protein</topology>
    </subcellularLocation>
</comment>
<dbReference type="InterPro" id="IPR050925">
    <property type="entry name" value="Rhomboid_protease_S54"/>
</dbReference>
<dbReference type="FunFam" id="1.20.1540.10:FF:000012">
    <property type="entry name" value="Rhomboid family protein"/>
    <property type="match status" value="1"/>
</dbReference>
<dbReference type="PANTHER" id="PTHR43731:SF14">
    <property type="entry name" value="PRESENILIN-ASSOCIATED RHOMBOID-LIKE PROTEIN, MITOCHONDRIAL"/>
    <property type="match status" value="1"/>
</dbReference>
<gene>
    <name evidence="9" type="ORF">METBISCDRAFT_18502</name>
</gene>
<evidence type="ECO:0000313" key="10">
    <source>
        <dbReference type="Proteomes" id="UP000268321"/>
    </source>
</evidence>
<feature type="domain" description="Peptidase S54 rhomboid" evidence="8">
    <location>
        <begin position="132"/>
        <end position="277"/>
    </location>
</feature>
<dbReference type="Proteomes" id="UP000268321">
    <property type="component" value="Unassembled WGS sequence"/>
</dbReference>
<evidence type="ECO:0000256" key="5">
    <source>
        <dbReference type="ARBA" id="ARBA00022989"/>
    </source>
</evidence>
<dbReference type="GO" id="GO:0006465">
    <property type="term" value="P:signal peptide processing"/>
    <property type="evidence" value="ECO:0007669"/>
    <property type="project" value="TreeGrafter"/>
</dbReference>
<reference evidence="10" key="1">
    <citation type="journal article" date="2018" name="Nat. Microbiol.">
        <title>Leveraging single-cell genomics to expand the fungal tree of life.</title>
        <authorList>
            <person name="Ahrendt S.R."/>
            <person name="Quandt C.A."/>
            <person name="Ciobanu D."/>
            <person name="Clum A."/>
            <person name="Salamov A."/>
            <person name="Andreopoulos B."/>
            <person name="Cheng J.F."/>
            <person name="Woyke T."/>
            <person name="Pelin A."/>
            <person name="Henrissat B."/>
            <person name="Reynolds N.K."/>
            <person name="Benny G.L."/>
            <person name="Smith M.E."/>
            <person name="James T.Y."/>
            <person name="Grigoriev I.V."/>
        </authorList>
    </citation>
    <scope>NUCLEOTIDE SEQUENCE [LARGE SCALE GENOMIC DNA]</scope>
    <source>
        <strain evidence="10">Baker2002</strain>
    </source>
</reference>
<evidence type="ECO:0000256" key="4">
    <source>
        <dbReference type="ARBA" id="ARBA00022801"/>
    </source>
</evidence>
<organism evidence="9 10">
    <name type="scientific">Metschnikowia bicuspidata</name>
    <dbReference type="NCBI Taxonomy" id="27322"/>
    <lineage>
        <taxon>Eukaryota</taxon>
        <taxon>Fungi</taxon>
        <taxon>Dikarya</taxon>
        <taxon>Ascomycota</taxon>
        <taxon>Saccharomycotina</taxon>
        <taxon>Pichiomycetes</taxon>
        <taxon>Metschnikowiaceae</taxon>
        <taxon>Metschnikowia</taxon>
    </lineage>
</organism>
<dbReference type="Pfam" id="PF01694">
    <property type="entry name" value="Rhomboid"/>
    <property type="match status" value="1"/>
</dbReference>
<keyword evidence="4" id="KW-0378">Hydrolase</keyword>
<dbReference type="OrthoDB" id="10260614at2759"/>
<evidence type="ECO:0000256" key="2">
    <source>
        <dbReference type="ARBA" id="ARBA00009045"/>
    </source>
</evidence>
<keyword evidence="6 7" id="KW-0472">Membrane</keyword>
<evidence type="ECO:0000256" key="3">
    <source>
        <dbReference type="ARBA" id="ARBA00022692"/>
    </source>
</evidence>
<comment type="similarity">
    <text evidence="2">Belongs to the peptidase S54 family.</text>
</comment>
<dbReference type="GO" id="GO:0004252">
    <property type="term" value="F:serine-type endopeptidase activity"/>
    <property type="evidence" value="ECO:0007669"/>
    <property type="project" value="InterPro"/>
</dbReference>
<sequence>MFRLPPNIFKFAPSRNALSLLCARASAIQALKGTRLFSTSANYNRHYGRNRVDWNKLKKPAIFTVTFCVATTYVTPYLLHIPAFSVVQSNPKLLVFSIIGLNVAGFFAWKSPVFARYMSRYGLLVKDNIRSQWSLLGSAFSHQEPFHLLFNMLMLFSFGTSFASAIGASNFLMLYLNSAVFSSFFSLAVPTMMRTSLAVASLGASGALFGLLGAFSYLIPKAAVSLFFIPFPGGAWPLFLFSVGLNIAGVFWKWGRYDYTAHLGGSVAGIYYGWYLKKFRRERSQRRRVVW</sequence>
<evidence type="ECO:0000256" key="7">
    <source>
        <dbReference type="SAM" id="Phobius"/>
    </source>
</evidence>
<dbReference type="Gene3D" id="1.20.1540.10">
    <property type="entry name" value="Rhomboid-like"/>
    <property type="match status" value="1"/>
</dbReference>
<dbReference type="AlphaFoldDB" id="A0A4P9Z9S1"/>
<keyword evidence="3 7" id="KW-0812">Transmembrane</keyword>
<protein>
    <submittedName>
        <fullName evidence="9">Rhomboid-domain-containing protein</fullName>
    </submittedName>
</protein>
<evidence type="ECO:0000313" key="9">
    <source>
        <dbReference type="EMBL" id="RKP29507.1"/>
    </source>
</evidence>
<proteinExistence type="inferred from homology"/>
<accession>A0A4P9Z9S1</accession>
<keyword evidence="5 7" id="KW-1133">Transmembrane helix</keyword>